<organism evidence="9 10">
    <name type="scientific">Zhongshania borealis</name>
    <dbReference type="NCBI Taxonomy" id="889488"/>
    <lineage>
        <taxon>Bacteria</taxon>
        <taxon>Pseudomonadati</taxon>
        <taxon>Pseudomonadota</taxon>
        <taxon>Gammaproteobacteria</taxon>
        <taxon>Cellvibrionales</taxon>
        <taxon>Spongiibacteraceae</taxon>
        <taxon>Zhongshania</taxon>
    </lineage>
</organism>
<dbReference type="CDD" id="cd00483">
    <property type="entry name" value="HPPK"/>
    <property type="match status" value="1"/>
</dbReference>
<evidence type="ECO:0000256" key="6">
    <source>
        <dbReference type="ARBA" id="ARBA00022840"/>
    </source>
</evidence>
<evidence type="ECO:0000256" key="2">
    <source>
        <dbReference type="ARBA" id="ARBA00013253"/>
    </source>
</evidence>
<keyword evidence="3" id="KW-0808">Transferase</keyword>
<evidence type="ECO:0000256" key="5">
    <source>
        <dbReference type="ARBA" id="ARBA00022777"/>
    </source>
</evidence>
<evidence type="ECO:0000256" key="4">
    <source>
        <dbReference type="ARBA" id="ARBA00022741"/>
    </source>
</evidence>
<proteinExistence type="predicted"/>
<dbReference type="NCBIfam" id="TIGR01498">
    <property type="entry name" value="folK"/>
    <property type="match status" value="1"/>
</dbReference>
<dbReference type="EMBL" id="BAABDM010000004">
    <property type="protein sequence ID" value="GAA4098990.1"/>
    <property type="molecule type" value="Genomic_DNA"/>
</dbReference>
<dbReference type="SUPFAM" id="SSF55083">
    <property type="entry name" value="6-hydroxymethyl-7,8-dihydropterin pyrophosphokinase, HPPK"/>
    <property type="match status" value="1"/>
</dbReference>
<dbReference type="Pfam" id="PF01288">
    <property type="entry name" value="HPPK"/>
    <property type="match status" value="1"/>
</dbReference>
<evidence type="ECO:0000256" key="7">
    <source>
        <dbReference type="ARBA" id="ARBA00022909"/>
    </source>
</evidence>
<keyword evidence="6" id="KW-0067">ATP-binding</keyword>
<feature type="domain" description="7,8-dihydro-6-hydroxymethylpterin-pyrophosphokinase" evidence="8">
    <location>
        <begin position="5"/>
        <end position="130"/>
    </location>
</feature>
<reference evidence="10" key="1">
    <citation type="journal article" date="2019" name="Int. J. Syst. Evol. Microbiol.">
        <title>The Global Catalogue of Microorganisms (GCM) 10K type strain sequencing project: providing services to taxonomists for standard genome sequencing and annotation.</title>
        <authorList>
            <consortium name="The Broad Institute Genomics Platform"/>
            <consortium name="The Broad Institute Genome Sequencing Center for Infectious Disease"/>
            <person name="Wu L."/>
            <person name="Ma J."/>
        </authorList>
    </citation>
    <scope>NUCLEOTIDE SEQUENCE [LARGE SCALE GENOMIC DNA]</scope>
    <source>
        <strain evidence="10">JCM 17304</strain>
    </source>
</reference>
<dbReference type="EC" id="2.7.6.3" evidence="2"/>
<dbReference type="PANTHER" id="PTHR43071">
    <property type="entry name" value="2-AMINO-4-HYDROXY-6-HYDROXYMETHYLDIHYDROPTERIDINE PYROPHOSPHOKINASE"/>
    <property type="match status" value="1"/>
</dbReference>
<dbReference type="Proteomes" id="UP001500392">
    <property type="component" value="Unassembled WGS sequence"/>
</dbReference>
<evidence type="ECO:0000256" key="3">
    <source>
        <dbReference type="ARBA" id="ARBA00022679"/>
    </source>
</evidence>
<dbReference type="InterPro" id="IPR035907">
    <property type="entry name" value="Hppk_sf"/>
</dbReference>
<comment type="caution">
    <text evidence="9">The sequence shown here is derived from an EMBL/GenBank/DDBJ whole genome shotgun (WGS) entry which is preliminary data.</text>
</comment>
<comment type="pathway">
    <text evidence="1">Cofactor biosynthesis; tetrahydrofolate biosynthesis; 2-amino-4-hydroxy-6-hydroxymethyl-7,8-dihydropteridine diphosphate from 7,8-dihydroneopterin triphosphate: step 4/4.</text>
</comment>
<accession>A0ABP7WXE2</accession>
<evidence type="ECO:0000259" key="8">
    <source>
        <dbReference type="Pfam" id="PF01288"/>
    </source>
</evidence>
<keyword evidence="7" id="KW-0289">Folate biosynthesis</keyword>
<dbReference type="PANTHER" id="PTHR43071:SF2">
    <property type="entry name" value="2-AMINO-4-HYDROXY-6-HYDROXYMETHYLDIHYDROPTERIDINE PYROPHOSPHOKINASE"/>
    <property type="match status" value="1"/>
</dbReference>
<sequence length="163" mass="18447">MAEVFLGLGSNVQRYQHMVKGLDALAEHFSPLRLSPVYESESVGFRGSLFLNMVVSFDTDMALAPLAELLRDIEIRLGRIVGAPKFSPRSLDIDILSYDNLCGNFDGIDLPRDEVSYNAFVLRPLSELAPDHCHPLSGKSYRELWSNYASEQKLWPVTFRWPL</sequence>
<gene>
    <name evidence="9" type="primary">folK_1</name>
    <name evidence="9" type="ORF">GCM10022414_25130</name>
</gene>
<evidence type="ECO:0000313" key="10">
    <source>
        <dbReference type="Proteomes" id="UP001500392"/>
    </source>
</evidence>
<name>A0ABP7WXE2_9GAMM</name>
<dbReference type="Gene3D" id="3.30.70.560">
    <property type="entry name" value="7,8-Dihydro-6-hydroxymethylpterin-pyrophosphokinase HPPK"/>
    <property type="match status" value="1"/>
</dbReference>
<keyword evidence="10" id="KW-1185">Reference proteome</keyword>
<evidence type="ECO:0000313" key="9">
    <source>
        <dbReference type="EMBL" id="GAA4098990.1"/>
    </source>
</evidence>
<evidence type="ECO:0000256" key="1">
    <source>
        <dbReference type="ARBA" id="ARBA00005051"/>
    </source>
</evidence>
<keyword evidence="4" id="KW-0547">Nucleotide-binding</keyword>
<keyword evidence="5" id="KW-0418">Kinase</keyword>
<dbReference type="InterPro" id="IPR000550">
    <property type="entry name" value="Hppk"/>
</dbReference>
<protein>
    <recommendedName>
        <fullName evidence="2">2-amino-4-hydroxy-6-hydroxymethyldihydropteridine diphosphokinase</fullName>
        <ecNumber evidence="2">2.7.6.3</ecNumber>
    </recommendedName>
</protein>